<reference evidence="2" key="1">
    <citation type="journal article" date="2014" name="Int. J. Syst. Evol. Microbiol.">
        <title>Complete genome sequence of Corynebacterium casei LMG S-19264T (=DSM 44701T), isolated from a smear-ripened cheese.</title>
        <authorList>
            <consortium name="US DOE Joint Genome Institute (JGI-PGF)"/>
            <person name="Walter F."/>
            <person name="Albersmeier A."/>
            <person name="Kalinowski J."/>
            <person name="Ruckert C."/>
        </authorList>
    </citation>
    <scope>NUCLEOTIDE SEQUENCE</scope>
    <source>
        <strain evidence="2">CGMCC 1.15880</strain>
    </source>
</reference>
<protein>
    <submittedName>
        <fullName evidence="2">Aminoglycoside phosphotransferase</fullName>
    </submittedName>
</protein>
<dbReference type="InterPro" id="IPR011009">
    <property type="entry name" value="Kinase-like_dom_sf"/>
</dbReference>
<reference evidence="2" key="2">
    <citation type="submission" date="2020-09" db="EMBL/GenBank/DDBJ databases">
        <authorList>
            <person name="Sun Q."/>
            <person name="Zhou Y."/>
        </authorList>
    </citation>
    <scope>NUCLEOTIDE SEQUENCE</scope>
    <source>
        <strain evidence="2">CGMCC 1.15880</strain>
    </source>
</reference>
<feature type="domain" description="Aminoglycoside phosphotransferase" evidence="1">
    <location>
        <begin position="44"/>
        <end position="269"/>
    </location>
</feature>
<evidence type="ECO:0000313" key="2">
    <source>
        <dbReference type="EMBL" id="GGA18368.1"/>
    </source>
</evidence>
<gene>
    <name evidence="2" type="ORF">GCM10011498_18800</name>
</gene>
<dbReference type="InterPro" id="IPR002575">
    <property type="entry name" value="Aminoglycoside_PTrfase"/>
</dbReference>
<sequence>MEHYGFIAFIHDQDPRLGPLTDRSELITRFLKSAEWNHATRANLAGDASNRSYDRLTDPMHGNAVLMNAPPERGEDIRPFVKMTNWLLDQGISAPRILAADEEAGFLLLEDFGDDLFARLCGTARADEVELYTAAVDVLVHLKNAPPPADIAPYDSATYLREAQLLTDWYLPAATGEDTPADLRAEFDSLITDACAGLATDTVALRDYHSENLLWLPDLEGIRRVGQLDYQDALLGHPAYDLVSLLEDARRDTSPDLQSAMLDHYITQSGADREAFQTAYNTLGMQRNIKIIGIFARLCMRDGKPVYLKHMPRVWDHLQRDLGDPSLTAIADWVARHVPPPTDDIQKRIAEAGR</sequence>
<evidence type="ECO:0000259" key="1">
    <source>
        <dbReference type="Pfam" id="PF01636"/>
    </source>
</evidence>
<proteinExistence type="predicted"/>
<dbReference type="AlphaFoldDB" id="A0A916QXC6"/>
<keyword evidence="3" id="KW-1185">Reference proteome</keyword>
<evidence type="ECO:0000313" key="3">
    <source>
        <dbReference type="Proteomes" id="UP000628017"/>
    </source>
</evidence>
<dbReference type="Pfam" id="PF01636">
    <property type="entry name" value="APH"/>
    <property type="match status" value="1"/>
</dbReference>
<organism evidence="2 3">
    <name type="scientific">Neptunicoccus cionae</name>
    <dbReference type="NCBI Taxonomy" id="2035344"/>
    <lineage>
        <taxon>Bacteria</taxon>
        <taxon>Pseudomonadati</taxon>
        <taxon>Pseudomonadota</taxon>
        <taxon>Alphaproteobacteria</taxon>
        <taxon>Rhodobacterales</taxon>
        <taxon>Paracoccaceae</taxon>
        <taxon>Neptunicoccus</taxon>
    </lineage>
</organism>
<comment type="caution">
    <text evidence="2">The sequence shown here is derived from an EMBL/GenBank/DDBJ whole genome shotgun (WGS) entry which is preliminary data.</text>
</comment>
<dbReference type="EMBL" id="BMKA01000002">
    <property type="protein sequence ID" value="GGA18368.1"/>
    <property type="molecule type" value="Genomic_DNA"/>
</dbReference>
<dbReference type="Gene3D" id="3.90.1200.10">
    <property type="match status" value="1"/>
</dbReference>
<dbReference type="SUPFAM" id="SSF56112">
    <property type="entry name" value="Protein kinase-like (PK-like)"/>
    <property type="match status" value="1"/>
</dbReference>
<accession>A0A916QXC6</accession>
<dbReference type="Gene3D" id="3.30.200.20">
    <property type="entry name" value="Phosphorylase Kinase, domain 1"/>
    <property type="match status" value="1"/>
</dbReference>
<name>A0A916QXC6_9RHOB</name>
<dbReference type="Proteomes" id="UP000628017">
    <property type="component" value="Unassembled WGS sequence"/>
</dbReference>